<gene>
    <name evidence="2" type="ORF">J8A68_002192</name>
</gene>
<sequence length="102" mass="11874">MSAEDLHPIELAAHTLLSGSLDNLNENFESLNQSQIVLLARLRIIENKLLEFKETVDKNQIDDKTLSESFTKIKELRKRLESCIKTLEKVEHRVERIEQRMG</sequence>
<dbReference type="OrthoDB" id="3989460at2759"/>
<comment type="caution">
    <text evidence="2">The sequence shown here is derived from an EMBL/GenBank/DDBJ whole genome shotgun (WGS) entry which is preliminary data.</text>
</comment>
<evidence type="ECO:0000313" key="2">
    <source>
        <dbReference type="EMBL" id="KAG7664277.1"/>
    </source>
</evidence>
<dbReference type="RefSeq" id="XP_049264509.1">
    <property type="nucleotide sequence ID" value="XM_049405916.1"/>
</dbReference>
<evidence type="ECO:0000313" key="3">
    <source>
        <dbReference type="Proteomes" id="UP000694255"/>
    </source>
</evidence>
<evidence type="ECO:0008006" key="4">
    <source>
        <dbReference type="Google" id="ProtNLM"/>
    </source>
</evidence>
<accession>A0A8J5UQT8</accession>
<feature type="coiled-coil region" evidence="1">
    <location>
        <begin position="73"/>
        <end position="100"/>
    </location>
</feature>
<proteinExistence type="predicted"/>
<evidence type="ECO:0000256" key="1">
    <source>
        <dbReference type="SAM" id="Coils"/>
    </source>
</evidence>
<dbReference type="AlphaFoldDB" id="A0A8J5UQT8"/>
<name>A0A8J5UQT8_9ASCO</name>
<protein>
    <recommendedName>
        <fullName evidence="4">Biogenesis of lysosome-related organelles complex 1 subunit SNN1</fullName>
    </recommendedName>
</protein>
<dbReference type="EMBL" id="JAGSYN010000100">
    <property type="protein sequence ID" value="KAG7664277.1"/>
    <property type="molecule type" value="Genomic_DNA"/>
</dbReference>
<dbReference type="Proteomes" id="UP000694255">
    <property type="component" value="Unassembled WGS sequence"/>
</dbReference>
<organism evidence="2 3">
    <name type="scientific">[Candida] subhashii</name>
    <dbReference type="NCBI Taxonomy" id="561895"/>
    <lineage>
        <taxon>Eukaryota</taxon>
        <taxon>Fungi</taxon>
        <taxon>Dikarya</taxon>
        <taxon>Ascomycota</taxon>
        <taxon>Saccharomycotina</taxon>
        <taxon>Pichiomycetes</taxon>
        <taxon>Debaryomycetaceae</taxon>
        <taxon>Spathaspora</taxon>
    </lineage>
</organism>
<reference evidence="2 3" key="1">
    <citation type="journal article" date="2021" name="DNA Res.">
        <title>Genome analysis of Candida subhashii reveals its hybrid nature and dual mitochondrial genome conformations.</title>
        <authorList>
            <person name="Mixao V."/>
            <person name="Hegedusova E."/>
            <person name="Saus E."/>
            <person name="Pryszcz L.P."/>
            <person name="Cillingova A."/>
            <person name="Nosek J."/>
            <person name="Gabaldon T."/>
        </authorList>
    </citation>
    <scope>NUCLEOTIDE SEQUENCE [LARGE SCALE GENOMIC DNA]</scope>
    <source>
        <strain evidence="2 3">CBS 10753</strain>
    </source>
</reference>
<keyword evidence="1" id="KW-0175">Coiled coil</keyword>
<dbReference type="GeneID" id="73468993"/>
<keyword evidence="3" id="KW-1185">Reference proteome</keyword>